<protein>
    <submittedName>
        <fullName evidence="1">Uncharacterized protein</fullName>
    </submittedName>
</protein>
<evidence type="ECO:0000313" key="1">
    <source>
        <dbReference type="EMBL" id="EEN80295.1"/>
    </source>
</evidence>
<dbReference type="HOGENOM" id="CLU_1089008_0_0_9"/>
<proteinExistence type="predicted"/>
<evidence type="ECO:0000313" key="2">
    <source>
        <dbReference type="Proteomes" id="UP000004525"/>
    </source>
</evidence>
<dbReference type="AlphaFoldDB" id="C2JXG2"/>
<name>C2JXG2_LACRM</name>
<dbReference type="RefSeq" id="WP_005689511.1">
    <property type="nucleotide sequence ID" value="NZ_GG692960.1"/>
</dbReference>
<sequence>MLSENTIKQLVSLPAFLSHCNKLAYELRMSRRDASQELLLELMFHRLHSWSDKDVRLAVQRDLPSLKWRIKYARKDIVRKEAKLNSRELEKAQMLAGMEPQASNQAETLEALERLPELFKNANTRTWCGSILRVGKRQTMMNFNQTPRQFNCKLNKVCRYARQHQQPKQSNSHAKELHILSEWNDLMAHQDTSDNDIQAFINSHQDYINEIINSPQVAYQGRLIKDFAHAGKDKYILLNLMTAREQELDRRTNHE</sequence>
<keyword evidence="2" id="KW-1185">Reference proteome</keyword>
<gene>
    <name evidence="1" type="ORF">HMPREF0539_1596</name>
</gene>
<organism evidence="1 2">
    <name type="scientific">Lacticaseibacillus rhamnosus (strain LMS2-1)</name>
    <dbReference type="NCBI Taxonomy" id="525361"/>
    <lineage>
        <taxon>Bacteria</taxon>
        <taxon>Bacillati</taxon>
        <taxon>Bacillota</taxon>
        <taxon>Bacilli</taxon>
        <taxon>Lactobacillales</taxon>
        <taxon>Lactobacillaceae</taxon>
        <taxon>Lacticaseibacillus</taxon>
    </lineage>
</organism>
<dbReference type="Proteomes" id="UP000004525">
    <property type="component" value="Unassembled WGS sequence"/>
</dbReference>
<comment type="caution">
    <text evidence="1">The sequence shown here is derived from an EMBL/GenBank/DDBJ whole genome shotgun (WGS) entry which is preliminary data.</text>
</comment>
<reference evidence="1" key="1">
    <citation type="submission" date="2009-01" db="EMBL/GenBank/DDBJ databases">
        <authorList>
            <person name="Qin X."/>
            <person name="Bachman B."/>
            <person name="Battles P."/>
            <person name="Bell A."/>
            <person name="Bess C."/>
            <person name="Bickham C."/>
            <person name="Chaboub L."/>
            <person name="Chen D."/>
            <person name="Coyle M."/>
            <person name="Deiros D.R."/>
            <person name="Dinh H."/>
            <person name="Forbes L."/>
            <person name="Fowler G."/>
            <person name="Francisco L."/>
            <person name="Fu Q."/>
            <person name="Gubbala S."/>
            <person name="Hale W."/>
            <person name="Han Y."/>
            <person name="Hemphill L."/>
            <person name="Highlander S.K."/>
            <person name="Hirani K."/>
            <person name="Hogues M."/>
            <person name="Jackson L."/>
            <person name="Jakkamsetti A."/>
            <person name="Javaid M."/>
            <person name="Jiang H."/>
            <person name="Korchina V."/>
            <person name="Kovar C."/>
            <person name="Lara F."/>
            <person name="Lee S."/>
            <person name="Mata R."/>
            <person name="Mathew T."/>
            <person name="Moen C."/>
            <person name="Morales K."/>
            <person name="Munidasa M."/>
            <person name="Nazareth L."/>
            <person name="Ngo R."/>
            <person name="Nguyen L."/>
            <person name="Okwuonu G."/>
            <person name="Ongeri F."/>
            <person name="Patil S."/>
            <person name="Petrosino J."/>
            <person name="Pham C."/>
            <person name="Pham P."/>
            <person name="Pu L.-L."/>
            <person name="Puazo M."/>
            <person name="Raj R."/>
            <person name="Reid J."/>
            <person name="Rouhana J."/>
            <person name="Saada N."/>
            <person name="Shang Y."/>
            <person name="Simmons D."/>
            <person name="Thornton R."/>
            <person name="Warren J."/>
            <person name="Weissenberger G."/>
            <person name="Zhang J."/>
            <person name="Zhang L."/>
            <person name="Zhou C."/>
            <person name="Zhu D."/>
            <person name="Muzny D."/>
            <person name="Worley K."/>
            <person name="Gibbs R."/>
        </authorList>
    </citation>
    <scope>NUCLEOTIDE SEQUENCE [LARGE SCALE GENOMIC DNA]</scope>
    <source>
        <strain evidence="1">LMS2-1</strain>
    </source>
</reference>
<accession>C2JXG2</accession>
<dbReference type="EMBL" id="ACIZ01000066">
    <property type="protein sequence ID" value="EEN80295.1"/>
    <property type="molecule type" value="Genomic_DNA"/>
</dbReference>